<dbReference type="RefSeq" id="WP_161431571.1">
    <property type="nucleotide sequence ID" value="NZ_WUTT01000001.1"/>
</dbReference>
<dbReference type="EMBL" id="WUTT01000001">
    <property type="protein sequence ID" value="NAW34270.1"/>
    <property type="molecule type" value="Genomic_DNA"/>
</dbReference>
<protein>
    <recommendedName>
        <fullName evidence="3">Glycosyltransferase</fullName>
    </recommendedName>
</protein>
<dbReference type="Proteomes" id="UP000487929">
    <property type="component" value="Unassembled WGS sequence"/>
</dbReference>
<evidence type="ECO:0000313" key="1">
    <source>
        <dbReference type="EMBL" id="NAW34270.1"/>
    </source>
</evidence>
<dbReference type="OrthoDB" id="9069044at2"/>
<dbReference type="InterPro" id="IPR029044">
    <property type="entry name" value="Nucleotide-diphossugar_trans"/>
</dbReference>
<keyword evidence="2" id="KW-1185">Reference proteome</keyword>
<comment type="caution">
    <text evidence="1">The sequence shown here is derived from an EMBL/GenBank/DDBJ whole genome shotgun (WGS) entry which is preliminary data.</text>
</comment>
<organism evidence="1 2">
    <name type="scientific">Halomonas alimentaria</name>
    <dbReference type="NCBI Taxonomy" id="147248"/>
    <lineage>
        <taxon>Bacteria</taxon>
        <taxon>Pseudomonadati</taxon>
        <taxon>Pseudomonadota</taxon>
        <taxon>Gammaproteobacteria</taxon>
        <taxon>Oceanospirillales</taxon>
        <taxon>Halomonadaceae</taxon>
        <taxon>Halomonas</taxon>
    </lineage>
</organism>
<reference evidence="1 2" key="1">
    <citation type="submission" date="2019-12" db="EMBL/GenBank/DDBJ databases">
        <title>Draft genome sequencing of Halomonas alimentaria DSM 15356.</title>
        <authorList>
            <person name="Pandiyan K."/>
            <person name="Kushwaha P."/>
            <person name="Gowdham M."/>
            <person name="Chakdar H."/>
            <person name="Singh A."/>
            <person name="Kumar M."/>
            <person name="Saxena A.K."/>
        </authorList>
    </citation>
    <scope>NUCLEOTIDE SEQUENCE [LARGE SCALE GENOMIC DNA]</scope>
    <source>
        <strain evidence="1 2">DSM 15356</strain>
    </source>
</reference>
<accession>A0A7X4W4J0</accession>
<dbReference type="AlphaFoldDB" id="A0A7X4W4J0"/>
<proteinExistence type="predicted"/>
<evidence type="ECO:0000313" key="2">
    <source>
        <dbReference type="Proteomes" id="UP000487929"/>
    </source>
</evidence>
<name>A0A7X4W4J0_9GAMM</name>
<dbReference type="SUPFAM" id="SSF53448">
    <property type="entry name" value="Nucleotide-diphospho-sugar transferases"/>
    <property type="match status" value="1"/>
</dbReference>
<evidence type="ECO:0008006" key="3">
    <source>
        <dbReference type="Google" id="ProtNLM"/>
    </source>
</evidence>
<sequence>MAAPHGTLLIDARSAGARLPRELALVASLAVDQSFELVIVDDTQDPRVTGIARRHGARHLRLPGAPLGQRLATAIPKTSGPVLVFPVLGSLSSTRSLLQLAQRVSVGEVDAVILPGSTPGLFARLLGRRKPTSIAGICLTRHWYERLGGCDPDLDQEALTDLVARLRLCGAHLELAAPHQRGS</sequence>
<gene>
    <name evidence="1" type="ORF">GRB96_07550</name>
</gene>